<dbReference type="OrthoDB" id="7364999at2"/>
<evidence type="ECO:0008006" key="3">
    <source>
        <dbReference type="Google" id="ProtNLM"/>
    </source>
</evidence>
<organism evidence="1 2">
    <name type="scientific">Thalassospira marina</name>
    <dbReference type="NCBI Taxonomy" id="2048283"/>
    <lineage>
        <taxon>Bacteria</taxon>
        <taxon>Pseudomonadati</taxon>
        <taxon>Pseudomonadota</taxon>
        <taxon>Alphaproteobacteria</taxon>
        <taxon>Rhodospirillales</taxon>
        <taxon>Thalassospiraceae</taxon>
        <taxon>Thalassospira</taxon>
    </lineage>
</organism>
<gene>
    <name evidence="1" type="ORF">COO20_20230</name>
</gene>
<accession>A0A2N3KJK8</accession>
<dbReference type="Proteomes" id="UP000233597">
    <property type="component" value="Unassembled WGS sequence"/>
</dbReference>
<comment type="caution">
    <text evidence="1">The sequence shown here is derived from an EMBL/GenBank/DDBJ whole genome shotgun (WGS) entry which is preliminary data.</text>
</comment>
<evidence type="ECO:0000313" key="1">
    <source>
        <dbReference type="EMBL" id="PKR50767.1"/>
    </source>
</evidence>
<sequence>MSMMDDLDEIDIAGFVEDGEGGNKILTLEYPFSVTVKSGGQSVTEDVHHIEFRRPKGKDMDAIEQMSGNAMRGARGFVAGLIVKPEGINASKLGDLDATDMMRAMKVCFDFFPKGRSGTTGTS</sequence>
<dbReference type="AlphaFoldDB" id="A0A2N3KJK8"/>
<evidence type="ECO:0000313" key="2">
    <source>
        <dbReference type="Proteomes" id="UP000233597"/>
    </source>
</evidence>
<dbReference type="RefSeq" id="WP_101269879.1">
    <property type="nucleotide sequence ID" value="NZ_NWTK01000015.1"/>
</dbReference>
<dbReference type="InterPro" id="IPR019289">
    <property type="entry name" value="Phage_tail_E/E"/>
</dbReference>
<name>A0A2N3KJK8_9PROT</name>
<dbReference type="Pfam" id="PF10109">
    <property type="entry name" value="Phage_TAC_7"/>
    <property type="match status" value="1"/>
</dbReference>
<proteinExistence type="predicted"/>
<reference evidence="1 2" key="1">
    <citation type="submission" date="2017-09" db="EMBL/GenBank/DDBJ databases">
        <title>Biodiversity and function of Thalassospira species in the particle-attached aromatic-hydrocarbon-degrading consortia from the surface seawater of the South China Sea.</title>
        <authorList>
            <person name="Dong C."/>
            <person name="Liu R."/>
            <person name="Shao Z."/>
        </authorList>
    </citation>
    <scope>NUCLEOTIDE SEQUENCE [LARGE SCALE GENOMIC DNA]</scope>
    <source>
        <strain evidence="1 2">CSC1P2</strain>
    </source>
</reference>
<dbReference type="EMBL" id="NWTK01000015">
    <property type="protein sequence ID" value="PKR50767.1"/>
    <property type="molecule type" value="Genomic_DNA"/>
</dbReference>
<protein>
    <recommendedName>
        <fullName evidence="3">Phage tail assembly protein</fullName>
    </recommendedName>
</protein>